<dbReference type="InterPro" id="IPR000795">
    <property type="entry name" value="T_Tr_GTP-bd_dom"/>
</dbReference>
<dbReference type="Gene3D" id="2.40.30.10">
    <property type="entry name" value="Translation factors"/>
    <property type="match status" value="2"/>
</dbReference>
<dbReference type="EMBL" id="LCHQ01000002">
    <property type="protein sequence ID" value="KKT39477.1"/>
    <property type="molecule type" value="Genomic_DNA"/>
</dbReference>
<keyword evidence="5" id="KW-0342">GTP-binding</keyword>
<gene>
    <name evidence="7" type="ORF">UW26_C0002G0067</name>
</gene>
<evidence type="ECO:0000313" key="7">
    <source>
        <dbReference type="EMBL" id="KKT39477.1"/>
    </source>
</evidence>
<dbReference type="CDD" id="cd01887">
    <property type="entry name" value="IF2_eIF5B"/>
    <property type="match status" value="1"/>
</dbReference>
<dbReference type="PROSITE" id="PS51722">
    <property type="entry name" value="G_TR_2"/>
    <property type="match status" value="1"/>
</dbReference>
<name>A0A0G1J5X2_9BACT</name>
<accession>A0A0G1J5X2</accession>
<evidence type="ECO:0000256" key="4">
    <source>
        <dbReference type="ARBA" id="ARBA00022917"/>
    </source>
</evidence>
<dbReference type="GO" id="GO:0003743">
    <property type="term" value="F:translation initiation factor activity"/>
    <property type="evidence" value="ECO:0007669"/>
    <property type="project" value="UniProtKB-KW"/>
</dbReference>
<dbReference type="SUPFAM" id="SSF52156">
    <property type="entry name" value="Initiation factor IF2/eIF5b, domain 3"/>
    <property type="match status" value="1"/>
</dbReference>
<dbReference type="SUPFAM" id="SSF50447">
    <property type="entry name" value="Translation proteins"/>
    <property type="match status" value="2"/>
</dbReference>
<keyword evidence="3" id="KW-0547">Nucleotide-binding</keyword>
<dbReference type="InterPro" id="IPR036925">
    <property type="entry name" value="TIF_IF2_dom3_sf"/>
</dbReference>
<comment type="similarity">
    <text evidence="1">Belongs to the TRAFAC class translation factor GTPase superfamily. Classic translation factor GTPase family. IF-2 subfamily.</text>
</comment>
<evidence type="ECO:0000313" key="8">
    <source>
        <dbReference type="Proteomes" id="UP000034097"/>
    </source>
</evidence>
<evidence type="ECO:0000256" key="2">
    <source>
        <dbReference type="ARBA" id="ARBA00022540"/>
    </source>
</evidence>
<dbReference type="PANTHER" id="PTHR43381:SF5">
    <property type="entry name" value="TR-TYPE G DOMAIN-CONTAINING PROTEIN"/>
    <property type="match status" value="1"/>
</dbReference>
<evidence type="ECO:0000256" key="5">
    <source>
        <dbReference type="ARBA" id="ARBA00023134"/>
    </source>
</evidence>
<dbReference type="GO" id="GO:0005525">
    <property type="term" value="F:GTP binding"/>
    <property type="evidence" value="ECO:0007669"/>
    <property type="project" value="UniProtKB-KW"/>
</dbReference>
<dbReference type="Gene3D" id="3.40.50.10050">
    <property type="entry name" value="Translation initiation factor IF- 2, domain 3"/>
    <property type="match status" value="1"/>
</dbReference>
<evidence type="ECO:0000259" key="6">
    <source>
        <dbReference type="PROSITE" id="PS51722"/>
    </source>
</evidence>
<protein>
    <submittedName>
        <fullName evidence="7">Translation initiation factor IF-2</fullName>
    </submittedName>
</protein>
<keyword evidence="2 7" id="KW-0396">Initiation factor</keyword>
<dbReference type="GO" id="GO:0003924">
    <property type="term" value="F:GTPase activity"/>
    <property type="evidence" value="ECO:0007669"/>
    <property type="project" value="InterPro"/>
</dbReference>
<dbReference type="Proteomes" id="UP000034097">
    <property type="component" value="Unassembled WGS sequence"/>
</dbReference>
<dbReference type="InterPro" id="IPR015760">
    <property type="entry name" value="TIF_IF2"/>
</dbReference>
<dbReference type="InterPro" id="IPR053905">
    <property type="entry name" value="EF-G-like_DII"/>
</dbReference>
<dbReference type="PATRIC" id="fig|1618402.3.peg.127"/>
<reference evidence="7 8" key="1">
    <citation type="journal article" date="2015" name="Nature">
        <title>rRNA introns, odd ribosomes, and small enigmatic genomes across a large radiation of phyla.</title>
        <authorList>
            <person name="Brown C.T."/>
            <person name="Hug L.A."/>
            <person name="Thomas B.C."/>
            <person name="Sharon I."/>
            <person name="Castelle C.J."/>
            <person name="Singh A."/>
            <person name="Wilkins M.J."/>
            <person name="Williams K.H."/>
            <person name="Banfield J.F."/>
        </authorList>
    </citation>
    <scope>NUCLEOTIDE SEQUENCE [LARGE SCALE GENOMIC DNA]</scope>
</reference>
<dbReference type="Gene3D" id="3.40.50.300">
    <property type="entry name" value="P-loop containing nucleotide triphosphate hydrolases"/>
    <property type="match status" value="1"/>
</dbReference>
<feature type="domain" description="Tr-type G" evidence="6">
    <location>
        <begin position="7"/>
        <end position="176"/>
    </location>
</feature>
<dbReference type="InterPro" id="IPR027417">
    <property type="entry name" value="P-loop_NTPase"/>
</dbReference>
<dbReference type="Pfam" id="PF22042">
    <property type="entry name" value="EF-G_D2"/>
    <property type="match status" value="1"/>
</dbReference>
<dbReference type="NCBIfam" id="TIGR00231">
    <property type="entry name" value="small_GTP"/>
    <property type="match status" value="1"/>
</dbReference>
<dbReference type="FunFam" id="3.40.50.10050:FF:000001">
    <property type="entry name" value="Translation initiation factor IF-2"/>
    <property type="match status" value="1"/>
</dbReference>
<dbReference type="Pfam" id="PF00009">
    <property type="entry name" value="GTP_EFTU"/>
    <property type="match status" value="1"/>
</dbReference>
<comment type="caution">
    <text evidence="7">The sequence shown here is derived from an EMBL/GenBank/DDBJ whole genome shotgun (WGS) entry which is preliminary data.</text>
</comment>
<dbReference type="GO" id="GO:0005737">
    <property type="term" value="C:cytoplasm"/>
    <property type="evidence" value="ECO:0007669"/>
    <property type="project" value="TreeGrafter"/>
</dbReference>
<dbReference type="InterPro" id="IPR009000">
    <property type="entry name" value="Transl_B-barrel_sf"/>
</dbReference>
<evidence type="ECO:0000256" key="1">
    <source>
        <dbReference type="ARBA" id="ARBA00007733"/>
    </source>
</evidence>
<keyword evidence="4" id="KW-0648">Protein biosynthesis</keyword>
<dbReference type="AlphaFoldDB" id="A0A0G1J5X2"/>
<proteinExistence type="inferred from homology"/>
<evidence type="ECO:0000256" key="3">
    <source>
        <dbReference type="ARBA" id="ARBA00022741"/>
    </source>
</evidence>
<organism evidence="7 8">
    <name type="scientific">Candidatus Collierbacteria bacterium GW2011_GWF1_44_12</name>
    <dbReference type="NCBI Taxonomy" id="1618402"/>
    <lineage>
        <taxon>Bacteria</taxon>
        <taxon>Candidatus Collieribacteriota</taxon>
    </lineage>
</organism>
<sequence length="468" mass="49904">MSDATRTRPPVVTILGHVDHGKTSLLDRIRHAEVAAGEIGGITQAIGAYQIEHQGKKITFIDTPGHAAFSAMRARGGHAADVAILIVAADDSVMPQTRESIDHIRKAGIPFVVAMNKIDLPDANPERIKADLANNGVYVEGYGGNVPMVQISAKTGQGIEDLLEVILLLSELEELTDNAQATPATALVIESSLHSQKGPLATLLVKQGTYHKNDNLFDGIENYGKIRSMIDYAGRSLEVAPPSTPIQIIGFSQVPNVGDIITSTPLQQTPGAVAGVSALEVSVERPNIILKADVQGSLEAIIASIKDEANVLQAAVGMVSETDVQNAVAGKAEIIGFNTKIPSSVAKLAEVEHVKFSNFRIIYQLFDYLKELKQTLTESQAPKLIETGQAKVMKVFNFAGTIVYGCICTSGKINKGDLINGSVATSVKAGGKDVEEVKKDQEFGVVIDPLLDFKPGDIIIFQSLEAKV</sequence>
<dbReference type="FunFam" id="3.40.50.300:FF:000019">
    <property type="entry name" value="Translation initiation factor IF-2"/>
    <property type="match status" value="1"/>
</dbReference>
<dbReference type="Pfam" id="PF11987">
    <property type="entry name" value="IF-2"/>
    <property type="match status" value="1"/>
</dbReference>
<dbReference type="PANTHER" id="PTHR43381">
    <property type="entry name" value="TRANSLATION INITIATION FACTOR IF-2-RELATED"/>
    <property type="match status" value="1"/>
</dbReference>
<dbReference type="SUPFAM" id="SSF52540">
    <property type="entry name" value="P-loop containing nucleoside triphosphate hydrolases"/>
    <property type="match status" value="1"/>
</dbReference>
<dbReference type="PRINTS" id="PR00449">
    <property type="entry name" value="RASTRNSFRMNG"/>
</dbReference>
<dbReference type="InterPro" id="IPR005225">
    <property type="entry name" value="Small_GTP-bd"/>
</dbReference>
<dbReference type="InterPro" id="IPR023115">
    <property type="entry name" value="TIF_IF2_dom3"/>
</dbReference>